<dbReference type="PANTHER" id="PTHR12459:SF6">
    <property type="entry name" value="GB|AAD46013.1"/>
    <property type="match status" value="1"/>
</dbReference>
<dbReference type="AlphaFoldDB" id="A0A397JDK5"/>
<organism evidence="2 3">
    <name type="scientific">Diversispora epigaea</name>
    <dbReference type="NCBI Taxonomy" id="1348612"/>
    <lineage>
        <taxon>Eukaryota</taxon>
        <taxon>Fungi</taxon>
        <taxon>Fungi incertae sedis</taxon>
        <taxon>Mucoromycota</taxon>
        <taxon>Glomeromycotina</taxon>
        <taxon>Glomeromycetes</taxon>
        <taxon>Diversisporales</taxon>
        <taxon>Diversisporaceae</taxon>
        <taxon>Diversispora</taxon>
    </lineage>
</organism>
<evidence type="ECO:0000313" key="2">
    <source>
        <dbReference type="EMBL" id="RHZ82740.1"/>
    </source>
</evidence>
<dbReference type="InterPro" id="IPR031926">
    <property type="entry name" value="TMEM135_N"/>
</dbReference>
<evidence type="ECO:0000313" key="3">
    <source>
        <dbReference type="Proteomes" id="UP000266861"/>
    </source>
</evidence>
<dbReference type="InterPro" id="IPR026749">
    <property type="entry name" value="Tmem135"/>
</dbReference>
<dbReference type="Pfam" id="PF02466">
    <property type="entry name" value="Tim17"/>
    <property type="match status" value="1"/>
</dbReference>
<protein>
    <recommendedName>
        <fullName evidence="1">Transmembrane protein 135 N-terminal domain-containing protein</fullName>
    </recommendedName>
</protein>
<keyword evidence="3" id="KW-1185">Reference proteome</keyword>
<gene>
    <name evidence="2" type="ORF">Glove_104g40</name>
</gene>
<dbReference type="EMBL" id="PQFF01000097">
    <property type="protein sequence ID" value="RHZ82740.1"/>
    <property type="molecule type" value="Genomic_DNA"/>
</dbReference>
<dbReference type="OrthoDB" id="291792at2759"/>
<comment type="caution">
    <text evidence="2">The sequence shown here is derived from an EMBL/GenBank/DDBJ whole genome shotgun (WGS) entry which is preliminary data.</text>
</comment>
<feature type="domain" description="Transmembrane protein 135 N-terminal" evidence="1">
    <location>
        <begin position="276"/>
        <end position="410"/>
    </location>
</feature>
<dbReference type="PANTHER" id="PTHR12459">
    <property type="entry name" value="TRANSMEMBRANE PROTEIN 135-RELATED"/>
    <property type="match status" value="1"/>
</dbReference>
<proteinExistence type="predicted"/>
<evidence type="ECO:0000259" key="1">
    <source>
        <dbReference type="Pfam" id="PF15982"/>
    </source>
</evidence>
<dbReference type="Pfam" id="PF15982">
    <property type="entry name" value="TMEM135_C_rich"/>
    <property type="match status" value="1"/>
</dbReference>
<sequence>MFLPKTCLYENKQESDDVTDVNNPNGYNLHRHVKDHPQPKNPITIKPNSPGSIALHAIIGGLRTYILAHGIRGGVNFLLNLLTIFRKRKETFRKVFIHGFFGTDAIRFGVAFGGFSFLWKLINNSLRYYRGKDDRWNGLIAGSVAGISLMAEKKERRNTIAQQMIVRAIQALYKCGRSRDYVHIPHIDSIMFILATGQVMYAYTIQPTTIPPDFLDFMIKTARVSRETLELNRILVNGNPLKIEDALKILDKYKGTKHAYEVVSKLPPFPTVIPCEIIHPQFDSCLVTDMERFYQAFKRILPVYATLNFVPMIAFKFNQFFKNPIPLLRKSILNTIRSSTFLATFVSSYLTQICVHRNLVKSFGLKLNTKYIYWVTGLISSLAILIEHKSRRSDLALYVVPKAAESLYKIMYQNNWIFELHNKADLWFFSAAMGVIMVCFQHEPEVLTPMTNTILRKFFGHI</sequence>
<name>A0A397JDK5_9GLOM</name>
<dbReference type="STRING" id="1348612.A0A397JDK5"/>
<accession>A0A397JDK5</accession>
<dbReference type="Proteomes" id="UP000266861">
    <property type="component" value="Unassembled WGS sequence"/>
</dbReference>
<reference evidence="2 3" key="1">
    <citation type="submission" date="2018-08" db="EMBL/GenBank/DDBJ databases">
        <title>Genome and evolution of the arbuscular mycorrhizal fungus Diversispora epigaea (formerly Glomus versiforme) and its bacterial endosymbionts.</title>
        <authorList>
            <person name="Sun X."/>
            <person name="Fei Z."/>
            <person name="Harrison M."/>
        </authorList>
    </citation>
    <scope>NUCLEOTIDE SEQUENCE [LARGE SCALE GENOMIC DNA]</scope>
    <source>
        <strain evidence="2 3">IT104</strain>
    </source>
</reference>